<accession>A0A6V8P1X3</accession>
<dbReference type="EMBL" id="BLRX01000678">
    <property type="protein sequence ID" value="GFP26535.1"/>
    <property type="molecule type" value="Genomic_DNA"/>
</dbReference>
<evidence type="ECO:0000313" key="2">
    <source>
        <dbReference type="Proteomes" id="UP000543224"/>
    </source>
</evidence>
<dbReference type="AlphaFoldDB" id="A0A6V8P1X3"/>
<feature type="non-terminal residue" evidence="1">
    <location>
        <position position="36"/>
    </location>
</feature>
<evidence type="ECO:0000313" key="1">
    <source>
        <dbReference type="EMBL" id="GFP26535.1"/>
    </source>
</evidence>
<reference evidence="1 2" key="1">
    <citation type="journal article" date="2020" name="Front. Microbiol.">
        <title>Single-cell genomics of novel Actinobacteria with the Wood-Ljungdahl pathway discovered in a serpentinizing system.</title>
        <authorList>
            <person name="Merino N."/>
            <person name="Kawai M."/>
            <person name="Boyd E.S."/>
            <person name="Colman D.R."/>
            <person name="McGlynn S.E."/>
            <person name="Nealson K.H."/>
            <person name="Kurokawa K."/>
            <person name="Hongoh Y."/>
        </authorList>
    </citation>
    <scope>NUCLEOTIDE SEQUENCE [LARGE SCALE GENOMIC DNA]</scope>
    <source>
        <strain evidence="1 2">S25</strain>
    </source>
</reference>
<gene>
    <name evidence="1" type="ORF">HKBW3S25_02030</name>
</gene>
<name>A0A6V8P1X3_9ACTN</name>
<comment type="caution">
    <text evidence="1">The sequence shown here is derived from an EMBL/GenBank/DDBJ whole genome shotgun (WGS) entry which is preliminary data.</text>
</comment>
<protein>
    <submittedName>
        <fullName evidence="1">Uncharacterized protein</fullName>
    </submittedName>
</protein>
<proteinExistence type="predicted"/>
<sequence length="36" mass="3869">MVADTGFQWMASGEDVLAPSLGLKGFTHDSQDTVQE</sequence>
<organism evidence="1 2">
    <name type="scientific">Candidatus Hakubella thermalkaliphila</name>
    <dbReference type="NCBI Taxonomy" id="2754717"/>
    <lineage>
        <taxon>Bacteria</taxon>
        <taxon>Bacillati</taxon>
        <taxon>Actinomycetota</taxon>
        <taxon>Actinomycetota incertae sedis</taxon>
        <taxon>Candidatus Hakubellales</taxon>
        <taxon>Candidatus Hakubellaceae</taxon>
        <taxon>Candidatus Hakubella</taxon>
    </lineage>
</organism>
<dbReference type="Proteomes" id="UP000543224">
    <property type="component" value="Unassembled WGS sequence"/>
</dbReference>